<evidence type="ECO:0000259" key="6">
    <source>
        <dbReference type="Pfam" id="PF14226"/>
    </source>
</evidence>
<evidence type="ECO:0000313" key="8">
    <source>
        <dbReference type="Proteomes" id="UP001165190"/>
    </source>
</evidence>
<gene>
    <name evidence="7" type="ORF">HRI_000872500</name>
</gene>
<dbReference type="InterPro" id="IPR027443">
    <property type="entry name" value="IPNS-like_sf"/>
</dbReference>
<evidence type="ECO:0000313" key="7">
    <source>
        <dbReference type="EMBL" id="GMI72032.1"/>
    </source>
</evidence>
<feature type="domain" description="Non-haem dioxygenase N-terminal" evidence="6">
    <location>
        <begin position="61"/>
        <end position="159"/>
    </location>
</feature>
<dbReference type="AlphaFoldDB" id="A0A9W7LP72"/>
<keyword evidence="2" id="KW-0479">Metal-binding</keyword>
<dbReference type="SUPFAM" id="SSF51197">
    <property type="entry name" value="Clavaminate synthase-like"/>
    <property type="match status" value="1"/>
</dbReference>
<sequence length="272" mass="30944">MAKLMPEYDRKSELKAFNETKADFKGLVDSGIKQVPQIFHHPPDPLENGPSVSVGGIHVSISVIDLEGAKEDPGTRRKLIKKVRCASESWGFFQVVNHGIPVSILEEIKDGVVRFFEQDLEVKNKFFTRDVRTKKVTYNSNFNLYSSPEANWRDTLLCFMAPDPPLPEYLPEVSRDIMMEYSKQVMQLGYFLFELLSKALGLHPDHLEDMNCAKKLGILSHYYLACPQLELTLGTTKHSDNDFPTVLLQDQIGGLQVHQNQWVDVPLTPVPW</sequence>
<comment type="similarity">
    <text evidence="1">Belongs to the iron/ascorbate-dependent oxidoreductase family.</text>
</comment>
<keyword evidence="4" id="KW-0408">Iron</keyword>
<proteinExistence type="inferred from homology"/>
<keyword evidence="3" id="KW-0560">Oxidoreductase</keyword>
<keyword evidence="8" id="KW-1185">Reference proteome</keyword>
<dbReference type="EMBL" id="BSYR01000010">
    <property type="protein sequence ID" value="GMI72032.1"/>
    <property type="molecule type" value="Genomic_DNA"/>
</dbReference>
<evidence type="ECO:0000259" key="5">
    <source>
        <dbReference type="Pfam" id="PF03171"/>
    </source>
</evidence>
<dbReference type="PANTHER" id="PTHR10209:SF791">
    <property type="entry name" value="1-AMINOCYCLOPROPANE-1-CARBOXYLATE OXIDASE HOMOLOG 1"/>
    <property type="match status" value="1"/>
</dbReference>
<dbReference type="InterPro" id="IPR026992">
    <property type="entry name" value="DIOX_N"/>
</dbReference>
<name>A0A9W7LP72_HIBTR</name>
<protein>
    <submittedName>
        <fullName evidence="7">Uncharacterized protein</fullName>
    </submittedName>
</protein>
<reference evidence="7" key="1">
    <citation type="submission" date="2023-05" db="EMBL/GenBank/DDBJ databases">
        <title>Genome and transcriptome analyses reveal genes involved in the formation of fine ridges on petal epidermal cells in Hibiscus trionum.</title>
        <authorList>
            <person name="Koshimizu S."/>
            <person name="Masuda S."/>
            <person name="Ishii T."/>
            <person name="Shirasu K."/>
            <person name="Hoshino A."/>
            <person name="Arita M."/>
        </authorList>
    </citation>
    <scope>NUCLEOTIDE SEQUENCE</scope>
    <source>
        <strain evidence="7">Hamamatsu line</strain>
    </source>
</reference>
<evidence type="ECO:0000256" key="4">
    <source>
        <dbReference type="ARBA" id="ARBA00023004"/>
    </source>
</evidence>
<evidence type="ECO:0000256" key="2">
    <source>
        <dbReference type="ARBA" id="ARBA00022723"/>
    </source>
</evidence>
<accession>A0A9W7LP72</accession>
<dbReference type="Pfam" id="PF03171">
    <property type="entry name" value="2OG-FeII_Oxy"/>
    <property type="match status" value="1"/>
</dbReference>
<dbReference type="OrthoDB" id="288590at2759"/>
<feature type="domain" description="Isopenicillin N synthase-like Fe(2+) 2OG dioxygenase" evidence="5">
    <location>
        <begin position="219"/>
        <end position="268"/>
    </location>
</feature>
<dbReference type="InterPro" id="IPR044861">
    <property type="entry name" value="IPNS-like_FE2OG_OXY"/>
</dbReference>
<dbReference type="GO" id="GO:0046872">
    <property type="term" value="F:metal ion binding"/>
    <property type="evidence" value="ECO:0007669"/>
    <property type="project" value="UniProtKB-KW"/>
</dbReference>
<organism evidence="7 8">
    <name type="scientific">Hibiscus trionum</name>
    <name type="common">Flower of an hour</name>
    <dbReference type="NCBI Taxonomy" id="183268"/>
    <lineage>
        <taxon>Eukaryota</taxon>
        <taxon>Viridiplantae</taxon>
        <taxon>Streptophyta</taxon>
        <taxon>Embryophyta</taxon>
        <taxon>Tracheophyta</taxon>
        <taxon>Spermatophyta</taxon>
        <taxon>Magnoliopsida</taxon>
        <taxon>eudicotyledons</taxon>
        <taxon>Gunneridae</taxon>
        <taxon>Pentapetalae</taxon>
        <taxon>rosids</taxon>
        <taxon>malvids</taxon>
        <taxon>Malvales</taxon>
        <taxon>Malvaceae</taxon>
        <taxon>Malvoideae</taxon>
        <taxon>Hibiscus</taxon>
    </lineage>
</organism>
<evidence type="ECO:0000256" key="3">
    <source>
        <dbReference type="ARBA" id="ARBA00023002"/>
    </source>
</evidence>
<evidence type="ECO:0000256" key="1">
    <source>
        <dbReference type="ARBA" id="ARBA00008056"/>
    </source>
</evidence>
<dbReference type="Pfam" id="PF14226">
    <property type="entry name" value="DIOX_N"/>
    <property type="match status" value="1"/>
</dbReference>
<dbReference type="GO" id="GO:0016491">
    <property type="term" value="F:oxidoreductase activity"/>
    <property type="evidence" value="ECO:0007669"/>
    <property type="project" value="UniProtKB-KW"/>
</dbReference>
<dbReference type="PANTHER" id="PTHR10209">
    <property type="entry name" value="OXIDOREDUCTASE, 2OG-FE II OXYGENASE FAMILY PROTEIN"/>
    <property type="match status" value="1"/>
</dbReference>
<comment type="caution">
    <text evidence="7">The sequence shown here is derived from an EMBL/GenBank/DDBJ whole genome shotgun (WGS) entry which is preliminary data.</text>
</comment>
<dbReference type="Gene3D" id="2.60.120.330">
    <property type="entry name" value="B-lactam Antibiotic, Isopenicillin N Synthase, Chain"/>
    <property type="match status" value="1"/>
</dbReference>
<dbReference type="Proteomes" id="UP001165190">
    <property type="component" value="Unassembled WGS sequence"/>
</dbReference>